<keyword evidence="3" id="KW-0028">Amino-acid biosynthesis</keyword>
<reference evidence="6 7" key="2">
    <citation type="submission" date="2019-04" db="EMBL/GenBank/DDBJ databases">
        <title>The genome sequence of big-headed turtle.</title>
        <authorList>
            <person name="Gong S."/>
        </authorList>
    </citation>
    <scope>NUCLEOTIDE SEQUENCE [LARGE SCALE GENOMIC DNA]</scope>
    <source>
        <strain evidence="6">DO16091913</strain>
        <tissue evidence="6">Muscle</tissue>
    </source>
</reference>
<keyword evidence="4" id="KW-0663">Pyridoxal phosphate</keyword>
<gene>
    <name evidence="6" type="ORF">DR999_PMT24039</name>
</gene>
<evidence type="ECO:0000256" key="4">
    <source>
        <dbReference type="ARBA" id="ARBA00022898"/>
    </source>
</evidence>
<comment type="similarity">
    <text evidence="2">Belongs to the class-IV pyridoxal-phosphate-dependent aminotransferase family.</text>
</comment>
<evidence type="ECO:0000256" key="1">
    <source>
        <dbReference type="ARBA" id="ARBA00001933"/>
    </source>
</evidence>
<dbReference type="Pfam" id="PF01063">
    <property type="entry name" value="Aminotran_4"/>
    <property type="match status" value="1"/>
</dbReference>
<reference evidence="6 7" key="1">
    <citation type="submission" date="2019-04" db="EMBL/GenBank/DDBJ databases">
        <title>Draft genome of the big-headed turtle Platysternon megacephalum.</title>
        <authorList>
            <person name="Gong S."/>
        </authorList>
    </citation>
    <scope>NUCLEOTIDE SEQUENCE [LARGE SCALE GENOMIC DNA]</scope>
    <source>
        <strain evidence="6">DO16091913</strain>
        <tissue evidence="6">Muscle</tissue>
    </source>
</reference>
<dbReference type="AlphaFoldDB" id="A0A4D9DF05"/>
<proteinExistence type="inferred from homology"/>
<evidence type="ECO:0000313" key="7">
    <source>
        <dbReference type="Proteomes" id="UP000297703"/>
    </source>
</evidence>
<name>A0A4D9DF05_9SAUR</name>
<evidence type="ECO:0000313" key="6">
    <source>
        <dbReference type="EMBL" id="TFJ94807.1"/>
    </source>
</evidence>
<keyword evidence="6" id="KW-0830">Ubiquinone</keyword>
<dbReference type="InterPro" id="IPR043132">
    <property type="entry name" value="BCAT-like_C"/>
</dbReference>
<dbReference type="InterPro" id="IPR036038">
    <property type="entry name" value="Aminotransferase-like"/>
</dbReference>
<organism evidence="6 7">
    <name type="scientific">Platysternon megacephalum</name>
    <name type="common">big-headed turtle</name>
    <dbReference type="NCBI Taxonomy" id="55544"/>
    <lineage>
        <taxon>Eukaryota</taxon>
        <taxon>Metazoa</taxon>
        <taxon>Chordata</taxon>
        <taxon>Craniata</taxon>
        <taxon>Vertebrata</taxon>
        <taxon>Euteleostomi</taxon>
        <taxon>Archelosauria</taxon>
        <taxon>Testudinata</taxon>
        <taxon>Testudines</taxon>
        <taxon>Cryptodira</taxon>
        <taxon>Durocryptodira</taxon>
        <taxon>Testudinoidea</taxon>
        <taxon>Platysternidae</taxon>
        <taxon>Platysternon</taxon>
    </lineage>
</organism>
<dbReference type="InterPro" id="IPR001544">
    <property type="entry name" value="Aminotrans_IV"/>
</dbReference>
<dbReference type="EMBL" id="QXTE01029737">
    <property type="protein sequence ID" value="TFJ94807.1"/>
    <property type="molecule type" value="Genomic_DNA"/>
</dbReference>
<dbReference type="GO" id="GO:0004084">
    <property type="term" value="F:branched-chain-amino-acid transaminase activity"/>
    <property type="evidence" value="ECO:0007669"/>
    <property type="project" value="InterPro"/>
</dbReference>
<sequence>MNVFVVSKDGELITPELTGTILEGVTRESVLVLARELGLTVIERRISVDEVLEGIQDKTFTELFACGTAASVTPIGLFRTPDRGDVAICTEPGEVTMKIRNKLLGIQYGTEEDTHHWMVKVTD</sequence>
<evidence type="ECO:0000256" key="2">
    <source>
        <dbReference type="ARBA" id="ARBA00009320"/>
    </source>
</evidence>
<dbReference type="OrthoDB" id="8112104at2759"/>
<keyword evidence="5" id="KW-0100">Branched-chain amino acid biosynthesis</keyword>
<dbReference type="PANTHER" id="PTHR11825">
    <property type="entry name" value="SUBGROUP IIII AMINOTRANSFERASE"/>
    <property type="match status" value="1"/>
</dbReference>
<protein>
    <submittedName>
        <fullName evidence="6">NADH:ubiquinone oxidoreductase subunit A</fullName>
    </submittedName>
</protein>
<dbReference type="Proteomes" id="UP000297703">
    <property type="component" value="Unassembled WGS sequence"/>
</dbReference>
<dbReference type="PANTHER" id="PTHR11825:SF44">
    <property type="entry name" value="BRANCHED-CHAIN-AMINO-ACID AMINOTRANSFERASE"/>
    <property type="match status" value="1"/>
</dbReference>
<evidence type="ECO:0000256" key="5">
    <source>
        <dbReference type="ARBA" id="ARBA00023304"/>
    </source>
</evidence>
<comment type="cofactor">
    <cofactor evidence="1">
        <name>pyridoxal 5'-phosphate</name>
        <dbReference type="ChEBI" id="CHEBI:597326"/>
    </cofactor>
</comment>
<keyword evidence="7" id="KW-1185">Reference proteome</keyword>
<accession>A0A4D9DF05</accession>
<dbReference type="InterPro" id="IPR005786">
    <property type="entry name" value="B_amino_transII"/>
</dbReference>
<comment type="caution">
    <text evidence="6">The sequence shown here is derived from an EMBL/GenBank/DDBJ whole genome shotgun (WGS) entry which is preliminary data.</text>
</comment>
<dbReference type="STRING" id="55544.A0A4D9DF05"/>
<dbReference type="Gene3D" id="3.20.10.10">
    <property type="entry name" value="D-amino Acid Aminotransferase, subunit A, domain 2"/>
    <property type="match status" value="1"/>
</dbReference>
<dbReference type="GO" id="GO:0009082">
    <property type="term" value="P:branched-chain amino acid biosynthetic process"/>
    <property type="evidence" value="ECO:0007669"/>
    <property type="project" value="UniProtKB-KW"/>
</dbReference>
<dbReference type="GO" id="GO:0008652">
    <property type="term" value="P:amino acid biosynthetic process"/>
    <property type="evidence" value="ECO:0007669"/>
    <property type="project" value="UniProtKB-KW"/>
</dbReference>
<dbReference type="SUPFAM" id="SSF56752">
    <property type="entry name" value="D-aminoacid aminotransferase-like PLP-dependent enzymes"/>
    <property type="match status" value="1"/>
</dbReference>
<evidence type="ECO:0000256" key="3">
    <source>
        <dbReference type="ARBA" id="ARBA00022605"/>
    </source>
</evidence>